<dbReference type="InterPro" id="IPR029063">
    <property type="entry name" value="SAM-dependent_MTases_sf"/>
</dbReference>
<gene>
    <name evidence="1" type="ORF">M5J20_04375</name>
</gene>
<comment type="caution">
    <text evidence="1">The sequence shown here is derived from an EMBL/GenBank/DDBJ whole genome shotgun (WGS) entry which is preliminary data.</text>
</comment>
<sequence length="260" mass="27816">MEELTPARTGRKPRAPKKTIVGTYPIDTGEAAIVADPERDGGYVLEVNRVPSSYVVPGAPEVLEYDYMRWIAGFIAGHELSAPFRAVHLGAAGCALPSYVAHRWASENIAVEVDRGLAELVRWAFDPPVEIRVAEARAFTHALAPGSIDVLVRDVFAGPDTPRPITTVEFYRAARRTLAPGGLFVANVGDRAGLPVTRAELAGLTTLFSHTAVAGPAEMLDGRAYGNLVVAASDAPLSFAGDVPWRDGADYLDGTRPNRD</sequence>
<dbReference type="RefSeq" id="WP_253576764.1">
    <property type="nucleotide sequence ID" value="NZ_JAMFTQ010000003.1"/>
</dbReference>
<dbReference type="EMBL" id="JAMFTQ010000003">
    <property type="protein sequence ID" value="MCP1387423.1"/>
    <property type="molecule type" value="Genomic_DNA"/>
</dbReference>
<dbReference type="Proteomes" id="UP001204000">
    <property type="component" value="Unassembled WGS sequence"/>
</dbReference>
<dbReference type="Gene3D" id="3.40.50.150">
    <property type="entry name" value="Vaccinia Virus protein VP39"/>
    <property type="match status" value="1"/>
</dbReference>
<name>A0ABT1G348_9CORY</name>
<dbReference type="CDD" id="cd02440">
    <property type="entry name" value="AdoMet_MTases"/>
    <property type="match status" value="1"/>
</dbReference>
<evidence type="ECO:0000313" key="2">
    <source>
        <dbReference type="Proteomes" id="UP001204000"/>
    </source>
</evidence>
<evidence type="ECO:0000313" key="1">
    <source>
        <dbReference type="EMBL" id="MCP1387423.1"/>
    </source>
</evidence>
<dbReference type="NCBIfam" id="NF037959">
    <property type="entry name" value="MFS_SpdSyn"/>
    <property type="match status" value="1"/>
</dbReference>
<organism evidence="1 2">
    <name type="scientific">Corynebacterium stercoris</name>
    <dbReference type="NCBI Taxonomy" id="2943490"/>
    <lineage>
        <taxon>Bacteria</taxon>
        <taxon>Bacillati</taxon>
        <taxon>Actinomycetota</taxon>
        <taxon>Actinomycetes</taxon>
        <taxon>Mycobacteriales</taxon>
        <taxon>Corynebacteriaceae</taxon>
        <taxon>Corynebacterium</taxon>
    </lineage>
</organism>
<reference evidence="1" key="1">
    <citation type="submission" date="2022-05" db="EMBL/GenBank/DDBJ databases">
        <title>Corynebacterium sp. TA-R-1 sp. nov., isolated from human feces.</title>
        <authorList>
            <person name="Shamsuzzaman M."/>
            <person name="Dahal R.H."/>
        </authorList>
    </citation>
    <scope>NUCLEOTIDE SEQUENCE</scope>
    <source>
        <strain evidence="1">TA-R-1</strain>
    </source>
</reference>
<keyword evidence="2" id="KW-1185">Reference proteome</keyword>
<accession>A0ABT1G348</accession>
<proteinExistence type="predicted"/>
<protein>
    <submittedName>
        <fullName evidence="1">Fused MFS/spermidine synthase</fullName>
    </submittedName>
</protein>
<dbReference type="SUPFAM" id="SSF53335">
    <property type="entry name" value="S-adenosyl-L-methionine-dependent methyltransferases"/>
    <property type="match status" value="1"/>
</dbReference>